<dbReference type="InterPro" id="IPR000157">
    <property type="entry name" value="TIR_dom"/>
</dbReference>
<evidence type="ECO:0000256" key="8">
    <source>
        <dbReference type="ARBA" id="ARBA00022821"/>
    </source>
</evidence>
<evidence type="ECO:0000259" key="13">
    <source>
        <dbReference type="PROSITE" id="PS50104"/>
    </source>
</evidence>
<dbReference type="GO" id="GO:0005634">
    <property type="term" value="C:nucleus"/>
    <property type="evidence" value="ECO:0007669"/>
    <property type="project" value="UniProtKB-SubCell"/>
</dbReference>
<dbReference type="InterPro" id="IPR036390">
    <property type="entry name" value="WH_DNA-bd_sf"/>
</dbReference>
<comment type="similarity">
    <text evidence="12">Belongs to the disease resistance TIR-NB-LRR family.</text>
</comment>
<dbReference type="GO" id="GO:0061809">
    <property type="term" value="F:NAD+ nucleosidase activity, cyclic ADP-ribose generating"/>
    <property type="evidence" value="ECO:0007669"/>
    <property type="project" value="UniProtKB-EC"/>
</dbReference>
<evidence type="ECO:0000256" key="2">
    <source>
        <dbReference type="ARBA" id="ARBA00004496"/>
    </source>
</evidence>
<protein>
    <recommendedName>
        <fullName evidence="3">ADP-ribosyl cyclase/cyclic ADP-ribose hydrolase</fullName>
        <ecNumber evidence="3">3.2.2.6</ecNumber>
    </recommendedName>
</protein>
<dbReference type="Gene3D" id="1.10.8.430">
    <property type="entry name" value="Helical domain of apoptotic protease-activating factors"/>
    <property type="match status" value="1"/>
</dbReference>
<keyword evidence="9" id="KW-0520">NAD</keyword>
<dbReference type="SUPFAM" id="SSF52058">
    <property type="entry name" value="L domain-like"/>
    <property type="match status" value="2"/>
</dbReference>
<evidence type="ECO:0000256" key="12">
    <source>
        <dbReference type="ARBA" id="ARBA00061488"/>
    </source>
</evidence>
<evidence type="ECO:0000256" key="6">
    <source>
        <dbReference type="ARBA" id="ARBA00022737"/>
    </source>
</evidence>
<accession>A0AA39DJM4</accession>
<evidence type="ECO:0000256" key="4">
    <source>
        <dbReference type="ARBA" id="ARBA00022490"/>
    </source>
</evidence>
<dbReference type="InterPro" id="IPR027417">
    <property type="entry name" value="P-loop_NTPase"/>
</dbReference>
<dbReference type="GO" id="GO:0043068">
    <property type="term" value="P:positive regulation of programmed cell death"/>
    <property type="evidence" value="ECO:0007669"/>
    <property type="project" value="UniProtKB-ARBA"/>
</dbReference>
<dbReference type="SUPFAM" id="SSF52200">
    <property type="entry name" value="Toll/Interleukin receptor TIR domain"/>
    <property type="match status" value="1"/>
</dbReference>
<dbReference type="InterPro" id="IPR044974">
    <property type="entry name" value="Disease_R_plants"/>
</dbReference>
<comment type="catalytic activity">
    <reaction evidence="11">
        <text>NAD(+) + H2O = ADP-D-ribose + nicotinamide + H(+)</text>
        <dbReference type="Rhea" id="RHEA:16301"/>
        <dbReference type="ChEBI" id="CHEBI:15377"/>
        <dbReference type="ChEBI" id="CHEBI:15378"/>
        <dbReference type="ChEBI" id="CHEBI:17154"/>
        <dbReference type="ChEBI" id="CHEBI:57540"/>
        <dbReference type="ChEBI" id="CHEBI:57967"/>
        <dbReference type="EC" id="3.2.2.6"/>
    </reaction>
    <physiologicalReaction direction="left-to-right" evidence="11">
        <dbReference type="Rhea" id="RHEA:16302"/>
    </physiologicalReaction>
</comment>
<reference evidence="14 15" key="1">
    <citation type="journal article" date="2023" name="BMC Biotechnol.">
        <title>Vitis rotundifolia cv Carlos genome sequencing.</title>
        <authorList>
            <person name="Huff M."/>
            <person name="Hulse-Kemp A."/>
            <person name="Scheffler B."/>
            <person name="Youngblood R."/>
            <person name="Simpson S."/>
            <person name="Babiker E."/>
            <person name="Staton M."/>
        </authorList>
    </citation>
    <scope>NUCLEOTIDE SEQUENCE [LARGE SCALE GENOMIC DNA]</scope>
    <source>
        <tissue evidence="14">Leaf</tissue>
    </source>
</reference>
<evidence type="ECO:0000256" key="1">
    <source>
        <dbReference type="ARBA" id="ARBA00004123"/>
    </source>
</evidence>
<evidence type="ECO:0000256" key="9">
    <source>
        <dbReference type="ARBA" id="ARBA00023027"/>
    </source>
</evidence>
<sequence length="1304" mass="148172">MASTSSFRASSSSSTPSIPRTSTYDVFLSFRGEDTRFNFTDHLYGALGRRGIRTFRDDKLRRGEAIATELLKAIEESRSSVIVFSENYARSRWCLDELVKIMECHKDLGHAVFPIFCHVDPSHVRKQEGSFGEAFAGYEENWKDKIPRWRTALTEAANLSGWHLLDDRYESNQIKEITNSIFCQLKCKRLDAGANLVGIDSRVKEMILRLHMESSDVRIVGIYGVGGIGKTTIAKVIYNNLSCKFECMSFLEDIREKFNTQGVSPLQNQLFDDILMEEGCQNINGVARTASMIEAILLAKRAFIVLDDVDNPRQLEYLLGHREWLGEGSRVIITTRNKHVLAVQEVDDLYEVKGLNFEEACELFSLYAFKQNLPKSDYRNLSRRVVGYCQGLPLALKVLGSLLLKKTIPEWESELRKLDREPEAEILNVLKRSYDGLDRTEKSIFLDVACFFKGEDRDFVSKILDACDFPAKIGIKNLNDKCLITLQYNQICMHDLIQHMGREIVREKFPDEPNKWSRLWDPCDFKRALTAYKGIKKVETISLDLSQLKRVCFNSNDFAKMTRLRLLKVHSISVSDVDSMLLYRKDIGEEVYDHVMKNASKMQLGQGFKFPSYELRYLRWDGYPLDFLPSNFDGGKLVALHLYFSNIKQLWQGNKDLERLKVIDLSYSRKLSQMSEFSSMPNLERLILRGCESLIDIHPSVGNMKKLTTLCLRSCDKLKNLPDSIGDLESLENLHLAYCSNFEKFPEKGGNMKSLLQLILSNTAIKDLPDSIGDLESLEYLDLSYCSKFEKFPEKGGNMKSLLQLILSNTAIKDLPDSIGDLESLEYLDLSYCSKFEKFPEKGGNMKSLKELLLSSTAIKDLPDSIGGLESLGILNLSNCSKFEKFPEKGGNMKSLKELLLSSTAIKDLPDSIGGLESLGILNLSNCSKFEKFPEKGGNMKSLLQLILSNTAIKDLPDSIGDLESLEYLYLSNCSKFEKFPEKGGNMKSLKELLLSSTAIKDLPDSIGGLESLGILNLSNCSKFEKFPEKGGNMKSLFQLNLSNTAIKDLPDSIGDLEFLAILDISNCSKFEKFLEKGGNMKSLWQLDLKNTAIKDLPDGIGDLESLEVLSLSNCPKFEVLPLSLKVIDAYLCTSKEDLSRLLWLCHLNWLKYTTEELKCWKLSAFIPESSGIPEWITYQNLGSEVTEKLPINWCEDPDFPGFVLSCVYRPSDYDPAFHYRHDFKCELNLHGNGFSFTNESFHECWCECHVNFEDSRDVVCINEIICPCWSILRTLVTMDQHYKIPMVMFMGLIKMMNATIFPC</sequence>
<dbReference type="PROSITE" id="PS50104">
    <property type="entry name" value="TIR"/>
    <property type="match status" value="1"/>
</dbReference>
<evidence type="ECO:0000256" key="3">
    <source>
        <dbReference type="ARBA" id="ARBA00011982"/>
    </source>
</evidence>
<comment type="subcellular location">
    <subcellularLocation>
        <location evidence="2">Cytoplasm</location>
    </subcellularLocation>
    <subcellularLocation>
        <location evidence="1">Nucleus</location>
    </subcellularLocation>
</comment>
<dbReference type="Gene3D" id="3.40.50.300">
    <property type="entry name" value="P-loop containing nucleotide triphosphate hydrolases"/>
    <property type="match status" value="1"/>
</dbReference>
<evidence type="ECO:0000256" key="7">
    <source>
        <dbReference type="ARBA" id="ARBA00022801"/>
    </source>
</evidence>
<name>A0AA39DJM4_VITRO</name>
<keyword evidence="10" id="KW-0539">Nucleus</keyword>
<dbReference type="SMART" id="SM00255">
    <property type="entry name" value="TIR"/>
    <property type="match status" value="1"/>
</dbReference>
<dbReference type="EMBL" id="JARBHA010000012">
    <property type="protein sequence ID" value="KAJ9687293.1"/>
    <property type="molecule type" value="Genomic_DNA"/>
</dbReference>
<evidence type="ECO:0000313" key="14">
    <source>
        <dbReference type="EMBL" id="KAJ9687293.1"/>
    </source>
</evidence>
<evidence type="ECO:0000256" key="5">
    <source>
        <dbReference type="ARBA" id="ARBA00022614"/>
    </source>
</evidence>
<dbReference type="InterPro" id="IPR002182">
    <property type="entry name" value="NB-ARC"/>
</dbReference>
<dbReference type="PANTHER" id="PTHR11017">
    <property type="entry name" value="LEUCINE-RICH REPEAT-CONTAINING PROTEIN"/>
    <property type="match status" value="1"/>
</dbReference>
<dbReference type="InterPro" id="IPR032675">
    <property type="entry name" value="LRR_dom_sf"/>
</dbReference>
<dbReference type="SUPFAM" id="SSF52540">
    <property type="entry name" value="P-loop containing nucleoside triphosphate hydrolases"/>
    <property type="match status" value="1"/>
</dbReference>
<dbReference type="PRINTS" id="PR00364">
    <property type="entry name" value="DISEASERSIST"/>
</dbReference>
<dbReference type="InterPro" id="IPR058192">
    <property type="entry name" value="WHD_ROQ1-like"/>
</dbReference>
<keyword evidence="5" id="KW-0433">Leucine-rich repeat</keyword>
<keyword evidence="7" id="KW-0378">Hydrolase</keyword>
<dbReference type="GO" id="GO:0007165">
    <property type="term" value="P:signal transduction"/>
    <property type="evidence" value="ECO:0007669"/>
    <property type="project" value="InterPro"/>
</dbReference>
<keyword evidence="15" id="KW-1185">Reference proteome</keyword>
<dbReference type="EC" id="3.2.2.6" evidence="3"/>
<dbReference type="Gene3D" id="3.40.50.10140">
    <property type="entry name" value="Toll/interleukin-1 receptor homology (TIR) domain"/>
    <property type="match status" value="1"/>
</dbReference>
<dbReference type="Pfam" id="PF23598">
    <property type="entry name" value="LRR_14"/>
    <property type="match status" value="2"/>
</dbReference>
<gene>
    <name evidence="14" type="ORF">PVL29_015969</name>
</gene>
<dbReference type="Pfam" id="PF01582">
    <property type="entry name" value="TIR"/>
    <property type="match status" value="1"/>
</dbReference>
<dbReference type="SMART" id="SM00369">
    <property type="entry name" value="LRR_TYP"/>
    <property type="match status" value="8"/>
</dbReference>
<dbReference type="InterPro" id="IPR045344">
    <property type="entry name" value="C-JID"/>
</dbReference>
<dbReference type="PANTHER" id="PTHR11017:SF570">
    <property type="entry name" value="DISEASE RESISTANCE PROTEIN (TIR-NBS CLASS)-RELATED"/>
    <property type="match status" value="1"/>
</dbReference>
<organism evidence="14 15">
    <name type="scientific">Vitis rotundifolia</name>
    <name type="common">Muscadine grape</name>
    <dbReference type="NCBI Taxonomy" id="103349"/>
    <lineage>
        <taxon>Eukaryota</taxon>
        <taxon>Viridiplantae</taxon>
        <taxon>Streptophyta</taxon>
        <taxon>Embryophyta</taxon>
        <taxon>Tracheophyta</taxon>
        <taxon>Spermatophyta</taxon>
        <taxon>Magnoliopsida</taxon>
        <taxon>eudicotyledons</taxon>
        <taxon>Gunneridae</taxon>
        <taxon>Pentapetalae</taxon>
        <taxon>rosids</taxon>
        <taxon>Vitales</taxon>
        <taxon>Vitaceae</taxon>
        <taxon>Viteae</taxon>
        <taxon>Vitis</taxon>
    </lineage>
</organism>
<dbReference type="InterPro" id="IPR003591">
    <property type="entry name" value="Leu-rich_rpt_typical-subtyp"/>
</dbReference>
<keyword evidence="8" id="KW-0611">Plant defense</keyword>
<dbReference type="GO" id="GO:0043531">
    <property type="term" value="F:ADP binding"/>
    <property type="evidence" value="ECO:0007669"/>
    <property type="project" value="InterPro"/>
</dbReference>
<dbReference type="InterPro" id="IPR042197">
    <property type="entry name" value="Apaf_helical"/>
</dbReference>
<keyword evidence="6" id="KW-0677">Repeat</keyword>
<dbReference type="GO" id="GO:0050832">
    <property type="term" value="P:defense response to fungus"/>
    <property type="evidence" value="ECO:0007669"/>
    <property type="project" value="UniProtKB-ARBA"/>
</dbReference>
<proteinExistence type="inferred from homology"/>
<dbReference type="Gene3D" id="3.80.10.10">
    <property type="entry name" value="Ribonuclease Inhibitor"/>
    <property type="match status" value="3"/>
</dbReference>
<keyword evidence="4" id="KW-0963">Cytoplasm</keyword>
<feature type="domain" description="TIR" evidence="13">
    <location>
        <begin position="22"/>
        <end position="185"/>
    </location>
</feature>
<dbReference type="Proteomes" id="UP001168098">
    <property type="component" value="Unassembled WGS sequence"/>
</dbReference>
<evidence type="ECO:0000256" key="11">
    <source>
        <dbReference type="ARBA" id="ARBA00047304"/>
    </source>
</evidence>
<dbReference type="Pfam" id="PF20160">
    <property type="entry name" value="C-JID"/>
    <property type="match status" value="1"/>
</dbReference>
<dbReference type="GO" id="GO:0005737">
    <property type="term" value="C:cytoplasm"/>
    <property type="evidence" value="ECO:0007669"/>
    <property type="project" value="UniProtKB-SubCell"/>
</dbReference>
<dbReference type="Pfam" id="PF23282">
    <property type="entry name" value="WHD_ROQ1"/>
    <property type="match status" value="1"/>
</dbReference>
<dbReference type="Pfam" id="PF00931">
    <property type="entry name" value="NB-ARC"/>
    <property type="match status" value="1"/>
</dbReference>
<comment type="caution">
    <text evidence="14">The sequence shown here is derived from an EMBL/GenBank/DDBJ whole genome shotgun (WGS) entry which is preliminary data.</text>
</comment>
<dbReference type="InterPro" id="IPR035897">
    <property type="entry name" value="Toll_tir_struct_dom_sf"/>
</dbReference>
<dbReference type="SUPFAM" id="SSF46785">
    <property type="entry name" value="Winged helix' DNA-binding domain"/>
    <property type="match status" value="1"/>
</dbReference>
<evidence type="ECO:0000256" key="10">
    <source>
        <dbReference type="ARBA" id="ARBA00023242"/>
    </source>
</evidence>
<dbReference type="InterPro" id="IPR055414">
    <property type="entry name" value="LRR_R13L4/SHOC2-like"/>
</dbReference>
<dbReference type="FunFam" id="3.40.50.10140:FF:000007">
    <property type="entry name" value="Disease resistance protein (TIR-NBS-LRR class)"/>
    <property type="match status" value="1"/>
</dbReference>
<evidence type="ECO:0000313" key="15">
    <source>
        <dbReference type="Proteomes" id="UP001168098"/>
    </source>
</evidence>